<reference evidence="2" key="2">
    <citation type="journal article" date="2015" name="Data Brief">
        <title>Shoot transcriptome of the giant reed, Arundo donax.</title>
        <authorList>
            <person name="Barrero R.A."/>
            <person name="Guerrero F.D."/>
            <person name="Moolhuijzen P."/>
            <person name="Goolsby J.A."/>
            <person name="Tidwell J."/>
            <person name="Bellgard S.E."/>
            <person name="Bellgard M.I."/>
        </authorList>
    </citation>
    <scope>NUCLEOTIDE SEQUENCE</scope>
    <source>
        <tissue evidence="2">Shoot tissue taken approximately 20 cm above the soil surface</tissue>
    </source>
</reference>
<keyword evidence="1" id="KW-0812">Transmembrane</keyword>
<accession>A0A0A9AKP0</accession>
<keyword evidence="1" id="KW-1133">Transmembrane helix</keyword>
<feature type="transmembrane region" description="Helical" evidence="1">
    <location>
        <begin position="12"/>
        <end position="32"/>
    </location>
</feature>
<dbReference type="EMBL" id="GBRH01245626">
    <property type="protein sequence ID" value="JAD52269.1"/>
    <property type="molecule type" value="Transcribed_RNA"/>
</dbReference>
<reference evidence="2" key="1">
    <citation type="submission" date="2014-09" db="EMBL/GenBank/DDBJ databases">
        <authorList>
            <person name="Magalhaes I.L.F."/>
            <person name="Oliveira U."/>
            <person name="Santos F.R."/>
            <person name="Vidigal T.H.D.A."/>
            <person name="Brescovit A.D."/>
            <person name="Santos A.J."/>
        </authorList>
    </citation>
    <scope>NUCLEOTIDE SEQUENCE</scope>
    <source>
        <tissue evidence="2">Shoot tissue taken approximately 20 cm above the soil surface</tissue>
    </source>
</reference>
<sequence>MRVDRGNILSKFLCVNLIMSAPCATVAFSYAFSPRLSRVTFSGSTLRSWSMSCFLLVSWIAMRRLYSLSAPCRAFFSDSSSSSSASSAYLSLCCSDIWQALVLPSEISSPQTLPSALSAAISSFSLLV</sequence>
<protein>
    <submittedName>
        <fullName evidence="2">Uncharacterized protein</fullName>
    </submittedName>
</protein>
<organism evidence="2">
    <name type="scientific">Arundo donax</name>
    <name type="common">Giant reed</name>
    <name type="synonym">Donax arundinaceus</name>
    <dbReference type="NCBI Taxonomy" id="35708"/>
    <lineage>
        <taxon>Eukaryota</taxon>
        <taxon>Viridiplantae</taxon>
        <taxon>Streptophyta</taxon>
        <taxon>Embryophyta</taxon>
        <taxon>Tracheophyta</taxon>
        <taxon>Spermatophyta</taxon>
        <taxon>Magnoliopsida</taxon>
        <taxon>Liliopsida</taxon>
        <taxon>Poales</taxon>
        <taxon>Poaceae</taxon>
        <taxon>PACMAD clade</taxon>
        <taxon>Arundinoideae</taxon>
        <taxon>Arundineae</taxon>
        <taxon>Arundo</taxon>
    </lineage>
</organism>
<name>A0A0A9AKP0_ARUDO</name>
<evidence type="ECO:0000256" key="1">
    <source>
        <dbReference type="SAM" id="Phobius"/>
    </source>
</evidence>
<proteinExistence type="predicted"/>
<keyword evidence="1" id="KW-0472">Membrane</keyword>
<evidence type="ECO:0000313" key="2">
    <source>
        <dbReference type="EMBL" id="JAD52269.1"/>
    </source>
</evidence>
<dbReference type="AlphaFoldDB" id="A0A0A9AKP0"/>